<evidence type="ECO:0000256" key="1">
    <source>
        <dbReference type="ARBA" id="ARBA00022729"/>
    </source>
</evidence>
<dbReference type="Gene3D" id="3.90.780.10">
    <property type="entry name" value="5'-Nucleotidase, C-terminal domain"/>
    <property type="match status" value="1"/>
</dbReference>
<evidence type="ECO:0000259" key="4">
    <source>
        <dbReference type="Pfam" id="PF02872"/>
    </source>
</evidence>
<evidence type="ECO:0000256" key="2">
    <source>
        <dbReference type="RuleBase" id="RU362119"/>
    </source>
</evidence>
<dbReference type="SUPFAM" id="SSF56300">
    <property type="entry name" value="Metallo-dependent phosphatases"/>
    <property type="match status" value="1"/>
</dbReference>
<dbReference type="Proteomes" id="UP000632154">
    <property type="component" value="Unassembled WGS sequence"/>
</dbReference>
<evidence type="ECO:0000259" key="3">
    <source>
        <dbReference type="Pfam" id="PF00149"/>
    </source>
</evidence>
<accession>A0ABQ3K060</accession>
<dbReference type="PRINTS" id="PR01607">
    <property type="entry name" value="APYRASEFAMLY"/>
</dbReference>
<dbReference type="InterPro" id="IPR006179">
    <property type="entry name" value="5_nucleotidase/apyrase"/>
</dbReference>
<name>A0ABQ3K060_9DEIO</name>
<keyword evidence="2" id="KW-0547">Nucleotide-binding</keyword>
<dbReference type="PANTHER" id="PTHR11575">
    <property type="entry name" value="5'-NUCLEOTIDASE-RELATED"/>
    <property type="match status" value="1"/>
</dbReference>
<dbReference type="InterPro" id="IPR008334">
    <property type="entry name" value="5'-Nucleotdase_C"/>
</dbReference>
<keyword evidence="6" id="KW-1185">Reference proteome</keyword>
<dbReference type="InterPro" id="IPR029052">
    <property type="entry name" value="Metallo-depent_PP-like"/>
</dbReference>
<dbReference type="SUPFAM" id="SSF55816">
    <property type="entry name" value="5'-nucleotidase (syn. UDP-sugar hydrolase), C-terminal domain"/>
    <property type="match status" value="1"/>
</dbReference>
<protein>
    <submittedName>
        <fullName evidence="5">Multifunctional 2',3'-cyclic-nucleotide 2'-phosphodiesterase/5'-nucleotidase/3'-nucleotidase</fullName>
    </submittedName>
</protein>
<dbReference type="Pfam" id="PF02872">
    <property type="entry name" value="5_nucleotid_C"/>
    <property type="match status" value="1"/>
</dbReference>
<dbReference type="Pfam" id="PF00149">
    <property type="entry name" value="Metallophos"/>
    <property type="match status" value="1"/>
</dbReference>
<dbReference type="PANTHER" id="PTHR11575:SF24">
    <property type="entry name" value="5'-NUCLEOTIDASE"/>
    <property type="match status" value="1"/>
</dbReference>
<reference evidence="6" key="1">
    <citation type="journal article" date="2019" name="Int. J. Syst. Evol. Microbiol.">
        <title>The Global Catalogue of Microorganisms (GCM) 10K type strain sequencing project: providing services to taxonomists for standard genome sequencing and annotation.</title>
        <authorList>
            <consortium name="The Broad Institute Genomics Platform"/>
            <consortium name="The Broad Institute Genome Sequencing Center for Infectious Disease"/>
            <person name="Wu L."/>
            <person name="Ma J."/>
        </authorList>
    </citation>
    <scope>NUCLEOTIDE SEQUENCE [LARGE SCALE GENOMIC DNA]</scope>
    <source>
        <strain evidence="6">CGMCC 1.18439</strain>
    </source>
</reference>
<keyword evidence="2" id="KW-0378">Hydrolase</keyword>
<sequence>MTDDNRQTQPTYIDLMKQLMPLISLPLLLAACTQPARPADGTATVTVLGLNDFHGQLEQSSFRGKQIPDPKNPGKTVAAPAGGISAIGGLVQEVRAANPNTVLVGVGDLTGASPLSSSLLADEPTVMAMNRLGMSVNVLGNHELDYGLKELQRFQKGGCDSVARPDKDCQFVNPFPGASYTYIAANVFDKNGAHVFPAYRMVKVGDLNIAFVGAVLEETPSVVTPSGIAGLTFRDEADSINAALPELKRAGADAVIALIHQGGAAKSAYDQPGCTDLSGPIVDVVQRLDPAVSAVMTGHTHQAYNCVVAGRPVIQGAAQGQLMQRLDLTVTRKQGVTRVSAVKAENVLVDAQKYSSPELAALAAEAKAKTDPVANRVVATIAGQISRQANAAGESALGDVIADAQLAATRAAEQGGAVMAFMNPGGIRADLPAQPSTTVTYGDIFAVQPFGNLLTVLTLSGEQIRTLLEQQFGNPAAGQNRILQVSEGFAYSYDLTQPAGQRVKTITLNGQPLDMSAEYRVTVNSFLAEGGDNFSVLKEGRDRLGGGLDVDALSAYLQGGSVKPGAQNRITKLNP</sequence>
<feature type="domain" description="5'-Nucleotidase C-terminal" evidence="4">
    <location>
        <begin position="377"/>
        <end position="539"/>
    </location>
</feature>
<gene>
    <name evidence="5" type="ORF">GCM10017783_03200</name>
</gene>
<dbReference type="PROSITE" id="PS51257">
    <property type="entry name" value="PROKAR_LIPOPROTEIN"/>
    <property type="match status" value="1"/>
</dbReference>
<dbReference type="InterPro" id="IPR036907">
    <property type="entry name" value="5'-Nucleotdase_C_sf"/>
</dbReference>
<dbReference type="Gene3D" id="3.60.21.10">
    <property type="match status" value="1"/>
</dbReference>
<feature type="domain" description="Calcineurin-like phosphoesterase" evidence="3">
    <location>
        <begin position="46"/>
        <end position="302"/>
    </location>
</feature>
<evidence type="ECO:0000313" key="5">
    <source>
        <dbReference type="EMBL" id="GHF94523.1"/>
    </source>
</evidence>
<proteinExistence type="inferred from homology"/>
<dbReference type="InterPro" id="IPR004843">
    <property type="entry name" value="Calcineurin-like_PHP"/>
</dbReference>
<keyword evidence="1" id="KW-0732">Signal</keyword>
<dbReference type="EMBL" id="BNAL01000002">
    <property type="protein sequence ID" value="GHF94523.1"/>
    <property type="molecule type" value="Genomic_DNA"/>
</dbReference>
<comment type="similarity">
    <text evidence="2">Belongs to the 5'-nucleotidase family.</text>
</comment>
<organism evidence="5 6">
    <name type="scientific">Deinococcus piscis</name>
    <dbReference type="NCBI Taxonomy" id="394230"/>
    <lineage>
        <taxon>Bacteria</taxon>
        <taxon>Thermotogati</taxon>
        <taxon>Deinococcota</taxon>
        <taxon>Deinococci</taxon>
        <taxon>Deinococcales</taxon>
        <taxon>Deinococcaceae</taxon>
        <taxon>Deinococcus</taxon>
    </lineage>
</organism>
<comment type="caution">
    <text evidence="5">The sequence shown here is derived from an EMBL/GenBank/DDBJ whole genome shotgun (WGS) entry which is preliminary data.</text>
</comment>
<evidence type="ECO:0000313" key="6">
    <source>
        <dbReference type="Proteomes" id="UP000632154"/>
    </source>
</evidence>